<protein>
    <recommendedName>
        <fullName evidence="2">Peptide deformylase</fullName>
        <shortName evidence="2">PDF</shortName>
        <ecNumber evidence="2">3.5.1.88</ecNumber>
    </recommendedName>
    <alternativeName>
        <fullName evidence="2">Polypeptide deformylase</fullName>
    </alternativeName>
</protein>
<keyword evidence="2" id="KW-0648">Protein biosynthesis</keyword>
<dbReference type="Pfam" id="PF01327">
    <property type="entry name" value="Pep_deformylase"/>
    <property type="match status" value="1"/>
</dbReference>
<proteinExistence type="inferred from homology"/>
<comment type="cofactor">
    <cofactor evidence="2">
        <name>Fe(2+)</name>
        <dbReference type="ChEBI" id="CHEBI:29033"/>
    </cofactor>
    <text evidence="2">Binds 1 Fe(2+) ion.</text>
</comment>
<dbReference type="SUPFAM" id="SSF56420">
    <property type="entry name" value="Peptide deformylase"/>
    <property type="match status" value="1"/>
</dbReference>
<comment type="caution">
    <text evidence="3">The sequence shown here is derived from an EMBL/GenBank/DDBJ whole genome shotgun (WGS) entry which is preliminary data.</text>
</comment>
<feature type="binding site" evidence="2">
    <location>
        <position position="101"/>
    </location>
    <ligand>
        <name>Fe cation</name>
        <dbReference type="ChEBI" id="CHEBI:24875"/>
    </ligand>
</feature>
<dbReference type="PANTHER" id="PTHR10458:SF22">
    <property type="entry name" value="PEPTIDE DEFORMYLASE"/>
    <property type="match status" value="1"/>
</dbReference>
<dbReference type="PRINTS" id="PR01576">
    <property type="entry name" value="PDEFORMYLASE"/>
</dbReference>
<dbReference type="Proteomes" id="UP000576550">
    <property type="component" value="Unassembled WGS sequence"/>
</dbReference>
<evidence type="ECO:0000256" key="1">
    <source>
        <dbReference type="ARBA" id="ARBA00010759"/>
    </source>
</evidence>
<keyword evidence="2" id="KW-0408">Iron</keyword>
<comment type="catalytic activity">
    <reaction evidence="2">
        <text>N-terminal N-formyl-L-methionyl-[peptide] + H2O = N-terminal L-methionyl-[peptide] + formate</text>
        <dbReference type="Rhea" id="RHEA:24420"/>
        <dbReference type="Rhea" id="RHEA-COMP:10639"/>
        <dbReference type="Rhea" id="RHEA-COMP:10640"/>
        <dbReference type="ChEBI" id="CHEBI:15377"/>
        <dbReference type="ChEBI" id="CHEBI:15740"/>
        <dbReference type="ChEBI" id="CHEBI:49298"/>
        <dbReference type="ChEBI" id="CHEBI:64731"/>
        <dbReference type="EC" id="3.5.1.88"/>
    </reaction>
</comment>
<dbReference type="PIRSF" id="PIRSF004749">
    <property type="entry name" value="Pep_def"/>
    <property type="match status" value="1"/>
</dbReference>
<name>A0A832QGT8_9BACT</name>
<comment type="function">
    <text evidence="2">Removes the formyl group from the N-terminal Met of newly synthesized proteins. Requires at least a dipeptide for an efficient rate of reaction. N-terminal L-methionine is a prerequisite for activity but the enzyme has broad specificity at other positions.</text>
</comment>
<dbReference type="GO" id="GO:0042586">
    <property type="term" value="F:peptide deformylase activity"/>
    <property type="evidence" value="ECO:0007669"/>
    <property type="project" value="UniProtKB-UniRule"/>
</dbReference>
<evidence type="ECO:0000313" key="3">
    <source>
        <dbReference type="EMBL" id="HHX99703.1"/>
    </source>
</evidence>
<dbReference type="PANTHER" id="PTHR10458">
    <property type="entry name" value="PEPTIDE DEFORMYLASE"/>
    <property type="match status" value="1"/>
</dbReference>
<accession>A0A832QGT8</accession>
<gene>
    <name evidence="2 3" type="primary">def</name>
    <name evidence="3" type="ORF">GX533_03470</name>
</gene>
<evidence type="ECO:0000256" key="2">
    <source>
        <dbReference type="HAMAP-Rule" id="MF_00163"/>
    </source>
</evidence>
<comment type="similarity">
    <text evidence="1 2">Belongs to the polypeptide deformylase family.</text>
</comment>
<keyword evidence="2" id="KW-0479">Metal-binding</keyword>
<dbReference type="GO" id="GO:0046872">
    <property type="term" value="F:metal ion binding"/>
    <property type="evidence" value="ECO:0007669"/>
    <property type="project" value="UniProtKB-KW"/>
</dbReference>
<organism evidence="3 4">
    <name type="scientific">Candidatus Dojkabacteria bacterium</name>
    <dbReference type="NCBI Taxonomy" id="2099670"/>
    <lineage>
        <taxon>Bacteria</taxon>
        <taxon>Candidatus Dojkabacteria</taxon>
    </lineage>
</organism>
<dbReference type="InterPro" id="IPR036821">
    <property type="entry name" value="Peptide_deformylase_sf"/>
</dbReference>
<dbReference type="CDD" id="cd00487">
    <property type="entry name" value="Pep_deformylase"/>
    <property type="match status" value="1"/>
</dbReference>
<sequence>MSKPLRILTIDNKKDEEVLRTPSKDVALEEIGSTDFEAFLEKLLLTAKLSEEPAGGIAAPQVGVNKNIFFLLNYDTNEWEVFINPEVEPVGFVKTSIEESCLSVPNVEEEVQRYKNIRIKYLDREGKKHTRKYKDLNAVTIQHEKDHLDGILFIDRI</sequence>
<dbReference type="HAMAP" id="MF_00163">
    <property type="entry name" value="Pep_deformylase"/>
    <property type="match status" value="1"/>
</dbReference>
<feature type="active site" evidence="2">
    <location>
        <position position="144"/>
    </location>
</feature>
<dbReference type="EMBL" id="DUTP01000006">
    <property type="protein sequence ID" value="HHX99703.1"/>
    <property type="molecule type" value="Genomic_DNA"/>
</dbReference>
<feature type="binding site" evidence="2">
    <location>
        <position position="147"/>
    </location>
    <ligand>
        <name>Fe cation</name>
        <dbReference type="ChEBI" id="CHEBI:24875"/>
    </ligand>
</feature>
<dbReference type="Gene3D" id="3.90.45.10">
    <property type="entry name" value="Peptide deformylase"/>
    <property type="match status" value="1"/>
</dbReference>
<dbReference type="AlphaFoldDB" id="A0A832QGT8"/>
<keyword evidence="2 3" id="KW-0378">Hydrolase</keyword>
<dbReference type="EC" id="3.5.1.88" evidence="2"/>
<dbReference type="NCBIfam" id="TIGR00079">
    <property type="entry name" value="pept_deformyl"/>
    <property type="match status" value="1"/>
</dbReference>
<dbReference type="GO" id="GO:0006412">
    <property type="term" value="P:translation"/>
    <property type="evidence" value="ECO:0007669"/>
    <property type="project" value="UniProtKB-UniRule"/>
</dbReference>
<feature type="binding site" evidence="2">
    <location>
        <position position="143"/>
    </location>
    <ligand>
        <name>Fe cation</name>
        <dbReference type="ChEBI" id="CHEBI:24875"/>
    </ligand>
</feature>
<evidence type="ECO:0000313" key="4">
    <source>
        <dbReference type="Proteomes" id="UP000576550"/>
    </source>
</evidence>
<dbReference type="InterPro" id="IPR023635">
    <property type="entry name" value="Peptide_deformylase"/>
</dbReference>
<reference evidence="3 4" key="1">
    <citation type="journal article" date="2020" name="Biotechnol. Biofuels">
        <title>New insights from the biogas microbiome by comprehensive genome-resolved metagenomics of nearly 1600 species originating from multiple anaerobic digesters.</title>
        <authorList>
            <person name="Campanaro S."/>
            <person name="Treu L."/>
            <person name="Rodriguez-R L.M."/>
            <person name="Kovalovszki A."/>
            <person name="Ziels R.M."/>
            <person name="Maus I."/>
            <person name="Zhu X."/>
            <person name="Kougias P.G."/>
            <person name="Basile A."/>
            <person name="Luo G."/>
            <person name="Schluter A."/>
            <person name="Konstantinidis K.T."/>
            <person name="Angelidaki I."/>
        </authorList>
    </citation>
    <scope>NUCLEOTIDE SEQUENCE [LARGE SCALE GENOMIC DNA]</scope>
    <source>
        <strain evidence="3">AS05jafATM_89</strain>
    </source>
</reference>